<dbReference type="EMBL" id="SODZ01000001">
    <property type="protein sequence ID" value="TDX17512.1"/>
    <property type="molecule type" value="Genomic_DNA"/>
</dbReference>
<evidence type="ECO:0000259" key="11">
    <source>
        <dbReference type="Pfam" id="PF01880"/>
    </source>
</evidence>
<evidence type="ECO:0000313" key="14">
    <source>
        <dbReference type="Proteomes" id="UP000294817"/>
    </source>
</evidence>
<keyword evidence="4" id="KW-0813">Transport</keyword>
<evidence type="ECO:0000256" key="5">
    <source>
        <dbReference type="ARBA" id="ARBA00022723"/>
    </source>
</evidence>
<dbReference type="InterPro" id="IPR038094">
    <property type="entry name" value="Desulfoferrodoxin_N_sf"/>
</dbReference>
<dbReference type="Gene3D" id="2.60.40.730">
    <property type="entry name" value="SOR catalytic domain"/>
    <property type="match status" value="1"/>
</dbReference>
<organism evidence="13 14">
    <name type="scientific">Petrotoga sibirica</name>
    <dbReference type="NCBI Taxonomy" id="156202"/>
    <lineage>
        <taxon>Bacteria</taxon>
        <taxon>Thermotogati</taxon>
        <taxon>Thermotogota</taxon>
        <taxon>Thermotogae</taxon>
        <taxon>Petrotogales</taxon>
        <taxon>Petrotogaceae</taxon>
        <taxon>Petrotoga</taxon>
    </lineage>
</organism>
<dbReference type="PANTHER" id="PTHR36541:SF1">
    <property type="entry name" value="SUPEROXIDE REDUCTASE-RELATED"/>
    <property type="match status" value="1"/>
</dbReference>
<dbReference type="RefSeq" id="WP_103876678.1">
    <property type="nucleotide sequence ID" value="NZ_SODZ01000001.1"/>
</dbReference>
<reference evidence="13 14" key="1">
    <citation type="submission" date="2019-03" db="EMBL/GenBank/DDBJ databases">
        <title>Genomic Encyclopedia of Type Strains, Phase IV (KMG-IV): sequencing the most valuable type-strain genomes for metagenomic binning, comparative biology and taxonomic classification.</title>
        <authorList>
            <person name="Goeker M."/>
        </authorList>
    </citation>
    <scope>NUCLEOTIDE SEQUENCE [LARGE SCALE GENOMIC DNA]</scope>
    <source>
        <strain evidence="13 14">DSM 13575</strain>
    </source>
</reference>
<dbReference type="InterPro" id="IPR036073">
    <property type="entry name" value="Desulfoferrodoxin_Fe-bd_dom_sf"/>
</dbReference>
<protein>
    <recommendedName>
        <fullName evidence="3">Desulfoferrodoxin</fullName>
        <ecNumber evidence="2">1.15.1.2</ecNumber>
    </recommendedName>
    <alternativeName>
        <fullName evidence="9">Superoxide reductase</fullName>
    </alternativeName>
</protein>
<evidence type="ECO:0000256" key="1">
    <source>
        <dbReference type="ARBA" id="ARBA00005941"/>
    </source>
</evidence>
<dbReference type="Pfam" id="PF01880">
    <property type="entry name" value="Desulfoferrodox"/>
    <property type="match status" value="1"/>
</dbReference>
<dbReference type="InterPro" id="IPR051233">
    <property type="entry name" value="Desulfoferrodoxin_SOR"/>
</dbReference>
<evidence type="ECO:0000256" key="4">
    <source>
        <dbReference type="ARBA" id="ARBA00022448"/>
    </source>
</evidence>
<accession>A0A4R8EXS6</accession>
<evidence type="ECO:0000256" key="8">
    <source>
        <dbReference type="ARBA" id="ARBA00024690"/>
    </source>
</evidence>
<dbReference type="Proteomes" id="UP000294817">
    <property type="component" value="Unassembled WGS sequence"/>
</dbReference>
<dbReference type="PANTHER" id="PTHR36541">
    <property type="entry name" value="SUPEROXIDE REDUCTASE-RELATED"/>
    <property type="match status" value="1"/>
</dbReference>
<dbReference type="AlphaFoldDB" id="A0A4R8EXS6"/>
<dbReference type="Pfam" id="PF06397">
    <property type="entry name" value="Desulfoferrod_N"/>
    <property type="match status" value="1"/>
</dbReference>
<evidence type="ECO:0000259" key="12">
    <source>
        <dbReference type="Pfam" id="PF06397"/>
    </source>
</evidence>
<proteinExistence type="inferred from homology"/>
<evidence type="ECO:0000256" key="7">
    <source>
        <dbReference type="ARBA" id="ARBA00023004"/>
    </source>
</evidence>
<dbReference type="GO" id="GO:0050605">
    <property type="term" value="F:superoxide reductase activity"/>
    <property type="evidence" value="ECO:0007669"/>
    <property type="project" value="UniProtKB-EC"/>
</dbReference>
<comment type="catalytic activity">
    <reaction evidence="10">
        <text>reduced [rubredoxin] + superoxide + 2 H(+) = oxidized [rubredoxin] + H2O2</text>
        <dbReference type="Rhea" id="RHEA:21324"/>
        <dbReference type="Rhea" id="RHEA-COMP:10302"/>
        <dbReference type="Rhea" id="RHEA-COMP:10303"/>
        <dbReference type="ChEBI" id="CHEBI:15378"/>
        <dbReference type="ChEBI" id="CHEBI:16240"/>
        <dbReference type="ChEBI" id="CHEBI:18421"/>
        <dbReference type="ChEBI" id="CHEBI:29033"/>
        <dbReference type="ChEBI" id="CHEBI:29034"/>
        <dbReference type="EC" id="1.15.1.2"/>
    </reaction>
</comment>
<feature type="domain" description="Desulfoferrodoxin N-terminal" evidence="12">
    <location>
        <begin position="7"/>
        <end position="37"/>
    </location>
</feature>
<gene>
    <name evidence="13" type="ORF">C8D74_101232</name>
</gene>
<comment type="similarity">
    <text evidence="1">Belongs to the desulfoferrodoxin family.</text>
</comment>
<keyword evidence="6" id="KW-0249">Electron transport</keyword>
<comment type="caution">
    <text evidence="13">The sequence shown here is derived from an EMBL/GenBank/DDBJ whole genome shotgun (WGS) entry which is preliminary data.</text>
</comment>
<evidence type="ECO:0000256" key="10">
    <source>
        <dbReference type="ARBA" id="ARBA00047448"/>
    </source>
</evidence>
<keyword evidence="5" id="KW-0479">Metal-binding</keyword>
<evidence type="ECO:0000256" key="9">
    <source>
        <dbReference type="ARBA" id="ARBA00031398"/>
    </source>
</evidence>
<keyword evidence="7" id="KW-0408">Iron</keyword>
<dbReference type="InterPro" id="IPR004462">
    <property type="entry name" value="Desulfoferrodoxin_N"/>
</dbReference>
<dbReference type="EC" id="1.15.1.2" evidence="2"/>
<sequence>MKAPVAFYKCEICGTLVGLIKNGGGQLVCCGKPMTEMKANTTEASTEKHIPVATKENGKITVQVGSNLHPMTDGHYIEWIAVVSDDGTERISLTSADEPKAVFCDKKNAEVYAYCNLHGLWKADVK</sequence>
<dbReference type="SUPFAM" id="SSF49367">
    <property type="entry name" value="Superoxide reductase-like"/>
    <property type="match status" value="1"/>
</dbReference>
<evidence type="ECO:0000256" key="6">
    <source>
        <dbReference type="ARBA" id="ARBA00022982"/>
    </source>
</evidence>
<evidence type="ECO:0000256" key="3">
    <source>
        <dbReference type="ARBA" id="ARBA00014839"/>
    </source>
</evidence>
<evidence type="ECO:0000256" key="2">
    <source>
        <dbReference type="ARBA" id="ARBA00012679"/>
    </source>
</evidence>
<dbReference type="NCBIfam" id="TIGR00332">
    <property type="entry name" value="neela_ferrous"/>
    <property type="match status" value="1"/>
</dbReference>
<feature type="domain" description="Desulfoferrodoxin ferrous iron-binding" evidence="11">
    <location>
        <begin position="42"/>
        <end position="123"/>
    </location>
</feature>
<dbReference type="GO" id="GO:0005506">
    <property type="term" value="F:iron ion binding"/>
    <property type="evidence" value="ECO:0007669"/>
    <property type="project" value="InterPro"/>
</dbReference>
<dbReference type="CDD" id="cd00974">
    <property type="entry name" value="DSRD"/>
    <property type="match status" value="1"/>
</dbReference>
<evidence type="ECO:0000313" key="13">
    <source>
        <dbReference type="EMBL" id="TDX17512.1"/>
    </source>
</evidence>
<name>A0A4R8EXS6_9BACT</name>
<dbReference type="Gene3D" id="2.20.28.100">
    <property type="entry name" value="Desulphoferrodoxin, N-terminal domain"/>
    <property type="match status" value="1"/>
</dbReference>
<dbReference type="InterPro" id="IPR002742">
    <property type="entry name" value="Desulfoferrodoxin_Fe-bd_dom"/>
</dbReference>
<dbReference type="NCBIfam" id="TIGR00319">
    <property type="entry name" value="desulf_FeS4"/>
    <property type="match status" value="1"/>
</dbReference>
<comment type="function">
    <text evidence="8">Catalyzes the one-electron reduction of superoxide anion radical to hydrogen peroxide at a nonheme ferrous iron center. Plays a fundamental role in case of oxidative stress via its superoxide detoxification activity.</text>
</comment>
<keyword evidence="14" id="KW-1185">Reference proteome</keyword>
<dbReference type="SUPFAM" id="SSF57802">
    <property type="entry name" value="Rubredoxin-like"/>
    <property type="match status" value="1"/>
</dbReference>